<evidence type="ECO:0000256" key="3">
    <source>
        <dbReference type="ARBA" id="ARBA00022827"/>
    </source>
</evidence>
<dbReference type="InterPro" id="IPR036188">
    <property type="entry name" value="FAD/NAD-bd_sf"/>
</dbReference>
<name>A0A7J3VUB9_CALS0</name>
<protein>
    <submittedName>
        <fullName evidence="6">FAD-dependent oxidoreductase</fullName>
    </submittedName>
</protein>
<dbReference type="GO" id="GO:0016491">
    <property type="term" value="F:oxidoreductase activity"/>
    <property type="evidence" value="ECO:0007669"/>
    <property type="project" value="UniProtKB-KW"/>
</dbReference>
<dbReference type="Pfam" id="PF00890">
    <property type="entry name" value="FAD_binding_2"/>
    <property type="match status" value="1"/>
</dbReference>
<keyword evidence="4" id="KW-0560">Oxidoreductase</keyword>
<dbReference type="Gene3D" id="3.90.700.10">
    <property type="entry name" value="Succinate dehydrogenase/fumarate reductase flavoprotein, catalytic domain"/>
    <property type="match status" value="1"/>
</dbReference>
<dbReference type="PANTHER" id="PTHR43400">
    <property type="entry name" value="FUMARATE REDUCTASE"/>
    <property type="match status" value="1"/>
</dbReference>
<keyword evidence="3" id="KW-0274">FAD</keyword>
<evidence type="ECO:0000256" key="2">
    <source>
        <dbReference type="ARBA" id="ARBA00022630"/>
    </source>
</evidence>
<dbReference type="SUPFAM" id="SSF51905">
    <property type="entry name" value="FAD/NAD(P)-binding domain"/>
    <property type="match status" value="1"/>
</dbReference>
<dbReference type="InterPro" id="IPR050315">
    <property type="entry name" value="FAD-oxidoreductase_2"/>
</dbReference>
<gene>
    <name evidence="6" type="ORF">ENM31_04530</name>
</gene>
<dbReference type="InterPro" id="IPR027477">
    <property type="entry name" value="Succ_DH/fumarate_Rdtase_cat_sf"/>
</dbReference>
<dbReference type="GO" id="GO:0008202">
    <property type="term" value="P:steroid metabolic process"/>
    <property type="evidence" value="ECO:0007669"/>
    <property type="project" value="UniProtKB-ARBA"/>
</dbReference>
<accession>A0A7J3VUB9</accession>
<comment type="cofactor">
    <cofactor evidence="1">
        <name>FAD</name>
        <dbReference type="ChEBI" id="CHEBI:57692"/>
    </cofactor>
</comment>
<dbReference type="SUPFAM" id="SSF56425">
    <property type="entry name" value="Succinate dehydrogenase/fumarate reductase flavoprotein, catalytic domain"/>
    <property type="match status" value="1"/>
</dbReference>
<evidence type="ECO:0000259" key="5">
    <source>
        <dbReference type="Pfam" id="PF00890"/>
    </source>
</evidence>
<comment type="caution">
    <text evidence="6">The sequence shown here is derived from an EMBL/GenBank/DDBJ whole genome shotgun (WGS) entry which is preliminary data.</text>
</comment>
<dbReference type="Gene3D" id="3.50.50.60">
    <property type="entry name" value="FAD/NAD(P)-binding domain"/>
    <property type="match status" value="1"/>
</dbReference>
<dbReference type="PANTHER" id="PTHR43400:SF10">
    <property type="entry name" value="3-OXOSTEROID 1-DEHYDROGENASE"/>
    <property type="match status" value="1"/>
</dbReference>
<dbReference type="InterPro" id="IPR003953">
    <property type="entry name" value="FAD-dep_OxRdtase_2_FAD-bd"/>
</dbReference>
<keyword evidence="2" id="KW-0285">Flavoprotein</keyword>
<organism evidence="6">
    <name type="scientific">Caldiarchaeum subterraneum</name>
    <dbReference type="NCBI Taxonomy" id="311458"/>
    <lineage>
        <taxon>Archaea</taxon>
        <taxon>Nitrososphaerota</taxon>
        <taxon>Candidatus Caldarchaeales</taxon>
        <taxon>Candidatus Caldarchaeaceae</taxon>
        <taxon>Candidatus Caldarchaeum</taxon>
    </lineage>
</organism>
<dbReference type="AlphaFoldDB" id="A0A7J3VUB9"/>
<evidence type="ECO:0000256" key="4">
    <source>
        <dbReference type="ARBA" id="ARBA00023002"/>
    </source>
</evidence>
<dbReference type="EMBL" id="DRXH01000157">
    <property type="protein sequence ID" value="HHM44543.1"/>
    <property type="molecule type" value="Genomic_DNA"/>
</dbReference>
<evidence type="ECO:0000256" key="1">
    <source>
        <dbReference type="ARBA" id="ARBA00001974"/>
    </source>
</evidence>
<reference evidence="6" key="1">
    <citation type="journal article" date="2020" name="mSystems">
        <title>Genome- and Community-Level Interaction Insights into Carbon Utilization and Element Cycling Functions of Hydrothermarchaeota in Hydrothermal Sediment.</title>
        <authorList>
            <person name="Zhou Z."/>
            <person name="Liu Y."/>
            <person name="Xu W."/>
            <person name="Pan J."/>
            <person name="Luo Z.H."/>
            <person name="Li M."/>
        </authorList>
    </citation>
    <scope>NUCLEOTIDE SEQUENCE [LARGE SCALE GENOMIC DNA]</scope>
    <source>
        <strain evidence="6">SpSt-1074</strain>
    </source>
</reference>
<proteinExistence type="predicted"/>
<feature type="domain" description="FAD-dependent oxidoreductase 2 FAD-binding" evidence="5">
    <location>
        <begin position="10"/>
        <end position="461"/>
    </location>
</feature>
<sequence>MNAGWDYVYDVVVVGLGAAGATAAITAAENGCRVVVVEKTEKGGGNSVMSAAFICPDLRDEAIKYITQLKLIERGRVDDGEKEVIEAFVNEAMRNVEWIRRLGGEVEPGPVIPGYPKQPVGPSFPEIKGAESMKRYRVSGMEVRGGESLFKLLTSRVRMLGVDVMFSTAAEELVVEGDEVVGVLVERQGAKLRIKARKAVVLACGGFEYSEELKKAFLKAPGLHGLGSPSNTGDGVRMAMKLGSDLWNMDSFAGYPGFKPDNTPYAFPIRMWLPSFIYIDKHGKRFMNETAIEAHVSCLPLLYFDPVKLEYPRIPSYVVFDEKNREAGPLSPHRAVYGEWSMDNLAELEKGWIVAAYTVEELARKVGLPAETLKSTVDRYNRFCQHGFDEDFGRKFEELSPLDKPPFYAVKLWPCVLNTQGGPRRNAKAQVVHASGEPIKRLYSAGELGSMWGTLYQSAGNVAECLAFGRIAGRNAAAEKPLDG</sequence>
<evidence type="ECO:0000313" key="6">
    <source>
        <dbReference type="EMBL" id="HHM44543.1"/>
    </source>
</evidence>